<reference evidence="2" key="1">
    <citation type="journal article" date="2019" name="Int. J. Syst. Evol. Microbiol.">
        <title>The Global Catalogue of Microorganisms (GCM) 10K type strain sequencing project: providing services to taxonomists for standard genome sequencing and annotation.</title>
        <authorList>
            <consortium name="The Broad Institute Genomics Platform"/>
            <consortium name="The Broad Institute Genome Sequencing Center for Infectious Disease"/>
            <person name="Wu L."/>
            <person name="Ma J."/>
        </authorList>
    </citation>
    <scope>NUCLEOTIDE SEQUENCE [LARGE SCALE GENOMIC DNA]</scope>
    <source>
        <strain evidence="2">CGMCC 1.15277</strain>
    </source>
</reference>
<dbReference type="InterPro" id="IPR021391">
    <property type="entry name" value="DUF3027"/>
</dbReference>
<dbReference type="Proteomes" id="UP001596266">
    <property type="component" value="Unassembled WGS sequence"/>
</dbReference>
<dbReference type="Pfam" id="PF11228">
    <property type="entry name" value="DUF3027"/>
    <property type="match status" value="1"/>
</dbReference>
<name>A0ABW1WYS6_9ACTN</name>
<sequence length="265" mass="27971">MVEAGAARARVKAPKLDAVTAAAVEQAREAALEHAGDFGVGEHVGVVAEDERVVTHLFDCPHLGYKGWRWAVTMVRASRARAATVNEIVLLPGEDALTAPSWVPWSERIQAGDVGPGMLLPTPDNDPRLEPGFTGGELAADADPAEWSQTRAVVAELGLGRERVLSVEGRELAAERWNGGESGADNAFSRQAPAACVSCAYFVRLQGGLGTMFGACTNEFSPFDAHVVAVDHGCGGHSDVVADERGVELADPVFDTIGVDEVLFD</sequence>
<dbReference type="RefSeq" id="WP_343886372.1">
    <property type="nucleotide sequence ID" value="NZ_BAAAKI010000014.1"/>
</dbReference>
<proteinExistence type="predicted"/>
<comment type="caution">
    <text evidence="1">The sequence shown here is derived from an EMBL/GenBank/DDBJ whole genome shotgun (WGS) entry which is preliminary data.</text>
</comment>
<keyword evidence="2" id="KW-1185">Reference proteome</keyword>
<dbReference type="EMBL" id="JBHSUA010000006">
    <property type="protein sequence ID" value="MFC6395629.1"/>
    <property type="molecule type" value="Genomic_DNA"/>
</dbReference>
<accession>A0ABW1WYS6</accession>
<evidence type="ECO:0000313" key="2">
    <source>
        <dbReference type="Proteomes" id="UP001596266"/>
    </source>
</evidence>
<gene>
    <name evidence="1" type="ORF">ACFP57_01280</name>
</gene>
<protein>
    <submittedName>
        <fullName evidence="1">DUF3027 domain-containing protein</fullName>
    </submittedName>
</protein>
<evidence type="ECO:0000313" key="1">
    <source>
        <dbReference type="EMBL" id="MFC6395629.1"/>
    </source>
</evidence>
<organism evidence="1 2">
    <name type="scientific">Luteococcus sanguinis</name>
    <dbReference type="NCBI Taxonomy" id="174038"/>
    <lineage>
        <taxon>Bacteria</taxon>
        <taxon>Bacillati</taxon>
        <taxon>Actinomycetota</taxon>
        <taxon>Actinomycetes</taxon>
        <taxon>Propionibacteriales</taxon>
        <taxon>Propionibacteriaceae</taxon>
        <taxon>Luteococcus</taxon>
    </lineage>
</organism>